<dbReference type="Proteomes" id="UP000503640">
    <property type="component" value="Unassembled WGS sequence"/>
</dbReference>
<comment type="caution">
    <text evidence="2">The sequence shown here is derived from an EMBL/GenBank/DDBJ whole genome shotgun (WGS) entry which is preliminary data.</text>
</comment>
<dbReference type="EMBL" id="BJTG01000007">
    <property type="protein sequence ID" value="GEJ58425.1"/>
    <property type="molecule type" value="Genomic_DNA"/>
</dbReference>
<dbReference type="SUPFAM" id="SSF52540">
    <property type="entry name" value="P-loop containing nucleoside triphosphate hydrolases"/>
    <property type="match status" value="1"/>
</dbReference>
<dbReference type="InterPro" id="IPR002611">
    <property type="entry name" value="IstB_ATP-bd"/>
</dbReference>
<dbReference type="Pfam" id="PF01695">
    <property type="entry name" value="IstB_IS21"/>
    <property type="match status" value="1"/>
</dbReference>
<dbReference type="Gene3D" id="3.40.50.300">
    <property type="entry name" value="P-loop containing nucleotide triphosphate hydrolases"/>
    <property type="match status" value="1"/>
</dbReference>
<feature type="domain" description="IstB-like ATP-binding" evidence="1">
    <location>
        <begin position="2"/>
        <end position="134"/>
    </location>
</feature>
<keyword evidence="3" id="KW-1185">Reference proteome</keyword>
<dbReference type="GO" id="GO:0006260">
    <property type="term" value="P:DNA replication"/>
    <property type="evidence" value="ECO:0007669"/>
    <property type="project" value="TreeGrafter"/>
</dbReference>
<accession>A0A7I9VPW0</accession>
<protein>
    <recommendedName>
        <fullName evidence="1">IstB-like ATP-binding domain-containing protein</fullName>
    </recommendedName>
</protein>
<sequence>MGKSHLAQALGHEACRRGYDVLFMPAARVLAQLAAGRADGTYERRLAGFARPHLLILDDFGLKPLRPPAPEDLYELIAERYEKGSMIVTSNRAFAEWPDAFGEPLLASAALDRLAHDAHQVVITGESYRTRATRKRAADKRGGNDTHAEG</sequence>
<reference evidence="3" key="1">
    <citation type="journal article" date="2020" name="Appl. Environ. Microbiol.">
        <title>Diazotrophic Anaeromyxobacter Isolates from Soils.</title>
        <authorList>
            <person name="Masuda Y."/>
            <person name="Yamanaka H."/>
            <person name="Xu Z.X."/>
            <person name="Shiratori Y."/>
            <person name="Aono T."/>
            <person name="Amachi S."/>
            <person name="Senoo K."/>
            <person name="Itoh H."/>
        </authorList>
    </citation>
    <scope>NUCLEOTIDE SEQUENCE [LARGE SCALE GENOMIC DNA]</scope>
    <source>
        <strain evidence="3">R267</strain>
    </source>
</reference>
<name>A0A7I9VPW0_9BACT</name>
<dbReference type="PANTHER" id="PTHR30050:SF4">
    <property type="entry name" value="ATP-BINDING PROTEIN RV3427C IN INSERTION SEQUENCE-RELATED"/>
    <property type="match status" value="1"/>
</dbReference>
<dbReference type="AlphaFoldDB" id="A0A7I9VPW0"/>
<gene>
    <name evidence="2" type="ORF">AMYX_31660</name>
</gene>
<proteinExistence type="predicted"/>
<dbReference type="PANTHER" id="PTHR30050">
    <property type="entry name" value="CHROMOSOMAL REPLICATION INITIATOR PROTEIN DNAA"/>
    <property type="match status" value="1"/>
</dbReference>
<dbReference type="GO" id="GO:0005524">
    <property type="term" value="F:ATP binding"/>
    <property type="evidence" value="ECO:0007669"/>
    <property type="project" value="InterPro"/>
</dbReference>
<evidence type="ECO:0000313" key="3">
    <source>
        <dbReference type="Proteomes" id="UP000503640"/>
    </source>
</evidence>
<evidence type="ECO:0000259" key="1">
    <source>
        <dbReference type="Pfam" id="PF01695"/>
    </source>
</evidence>
<dbReference type="InterPro" id="IPR027417">
    <property type="entry name" value="P-loop_NTPase"/>
</dbReference>
<evidence type="ECO:0000313" key="2">
    <source>
        <dbReference type="EMBL" id="GEJ58425.1"/>
    </source>
</evidence>
<organism evidence="2 3">
    <name type="scientific">Anaeromyxobacter diazotrophicus</name>
    <dbReference type="NCBI Taxonomy" id="2590199"/>
    <lineage>
        <taxon>Bacteria</taxon>
        <taxon>Pseudomonadati</taxon>
        <taxon>Myxococcota</taxon>
        <taxon>Myxococcia</taxon>
        <taxon>Myxococcales</taxon>
        <taxon>Cystobacterineae</taxon>
        <taxon>Anaeromyxobacteraceae</taxon>
        <taxon>Anaeromyxobacter</taxon>
    </lineage>
</organism>